<dbReference type="RefSeq" id="XP_047781948.1">
    <property type="nucleotide sequence ID" value="XM_047920286.1"/>
</dbReference>
<dbReference type="GeneID" id="72001018"/>
<comment type="caution">
    <text evidence="1">The sequence shown here is derived from an EMBL/GenBank/DDBJ whole genome shotgun (WGS) entry which is preliminary data.</text>
</comment>
<protein>
    <submittedName>
        <fullName evidence="1">Uncharacterized protein</fullName>
    </submittedName>
</protein>
<evidence type="ECO:0000313" key="2">
    <source>
        <dbReference type="Proteomes" id="UP000814176"/>
    </source>
</evidence>
<organism evidence="1 2">
    <name type="scientific">Rhodofomes roseus</name>
    <dbReference type="NCBI Taxonomy" id="34475"/>
    <lineage>
        <taxon>Eukaryota</taxon>
        <taxon>Fungi</taxon>
        <taxon>Dikarya</taxon>
        <taxon>Basidiomycota</taxon>
        <taxon>Agaricomycotina</taxon>
        <taxon>Agaricomycetes</taxon>
        <taxon>Polyporales</taxon>
        <taxon>Rhodofomes</taxon>
    </lineage>
</organism>
<evidence type="ECO:0000313" key="1">
    <source>
        <dbReference type="EMBL" id="KAH9840298.1"/>
    </source>
</evidence>
<accession>A0ABQ8KQ52</accession>
<keyword evidence="2" id="KW-1185">Reference proteome</keyword>
<reference evidence="1 2" key="1">
    <citation type="journal article" date="2021" name="Environ. Microbiol.">
        <title>Gene family expansions and transcriptome signatures uncover fungal adaptations to wood decay.</title>
        <authorList>
            <person name="Hage H."/>
            <person name="Miyauchi S."/>
            <person name="Viragh M."/>
            <person name="Drula E."/>
            <person name="Min B."/>
            <person name="Chaduli D."/>
            <person name="Navarro D."/>
            <person name="Favel A."/>
            <person name="Norest M."/>
            <person name="Lesage-Meessen L."/>
            <person name="Balint B."/>
            <person name="Merenyi Z."/>
            <person name="de Eugenio L."/>
            <person name="Morin E."/>
            <person name="Martinez A.T."/>
            <person name="Baldrian P."/>
            <person name="Stursova M."/>
            <person name="Martinez M.J."/>
            <person name="Novotny C."/>
            <person name="Magnuson J.K."/>
            <person name="Spatafora J.W."/>
            <person name="Maurice S."/>
            <person name="Pangilinan J."/>
            <person name="Andreopoulos W."/>
            <person name="LaButti K."/>
            <person name="Hundley H."/>
            <person name="Na H."/>
            <person name="Kuo A."/>
            <person name="Barry K."/>
            <person name="Lipzen A."/>
            <person name="Henrissat B."/>
            <person name="Riley R."/>
            <person name="Ahrendt S."/>
            <person name="Nagy L.G."/>
            <person name="Grigoriev I.V."/>
            <person name="Martin F."/>
            <person name="Rosso M.N."/>
        </authorList>
    </citation>
    <scope>NUCLEOTIDE SEQUENCE [LARGE SCALE GENOMIC DNA]</scope>
    <source>
        <strain evidence="1 2">CIRM-BRFM 1785</strain>
    </source>
</reference>
<dbReference type="EMBL" id="JADCUA010000005">
    <property type="protein sequence ID" value="KAH9840298.1"/>
    <property type="molecule type" value="Genomic_DNA"/>
</dbReference>
<dbReference type="Proteomes" id="UP000814176">
    <property type="component" value="Unassembled WGS sequence"/>
</dbReference>
<proteinExistence type="predicted"/>
<sequence>MLEVAVEYRAAIEKMTEAQANGLRKWELDKREWTLATQLRDVLQASRLVTLWYFSRAGKDAPDLTDVIPAMDIIDQKLATGSLNQALDPAIRVALGLGKRSVNHYYNKTDESAVYRIAMVLDPRHKVQYFRDNNWPEEWIAQARFLVRQAYDEDWKGQAVSHEEREGAEEPQVCSQLIIPDLSLLMSSLSWCM</sequence>
<dbReference type="InterPro" id="IPR012337">
    <property type="entry name" value="RNaseH-like_sf"/>
</dbReference>
<dbReference type="SUPFAM" id="SSF53098">
    <property type="entry name" value="Ribonuclease H-like"/>
    <property type="match status" value="1"/>
</dbReference>
<gene>
    <name evidence="1" type="ORF">C8Q71DRAFT_703012</name>
</gene>
<name>A0ABQ8KQ52_9APHY</name>